<comment type="caution">
    <text evidence="2">The sequence shown here is derived from an EMBL/GenBank/DDBJ whole genome shotgun (WGS) entry which is preliminary data.</text>
</comment>
<dbReference type="AlphaFoldDB" id="A0A8X7RAW4"/>
<accession>A0A8X7RAW4</accession>
<feature type="compositionally biased region" description="Polar residues" evidence="1">
    <location>
        <begin position="93"/>
        <end position="128"/>
    </location>
</feature>
<reference evidence="2 3" key="1">
    <citation type="submission" date="2020-02" db="EMBL/GenBank/DDBJ databases">
        <authorList>
            <person name="Ma Q."/>
            <person name="Huang Y."/>
            <person name="Song X."/>
            <person name="Pei D."/>
        </authorList>
    </citation>
    <scope>NUCLEOTIDE SEQUENCE [LARGE SCALE GENOMIC DNA]</scope>
    <source>
        <strain evidence="2">Sxm20200214</strain>
        <tissue evidence="2">Leaf</tissue>
    </source>
</reference>
<feature type="region of interest" description="Disordered" evidence="1">
    <location>
        <begin position="93"/>
        <end position="146"/>
    </location>
</feature>
<name>A0A8X7RAW4_BRACI</name>
<keyword evidence="3" id="KW-1185">Reference proteome</keyword>
<organism evidence="2 3">
    <name type="scientific">Brassica carinata</name>
    <name type="common">Ethiopian mustard</name>
    <name type="synonym">Abyssinian cabbage</name>
    <dbReference type="NCBI Taxonomy" id="52824"/>
    <lineage>
        <taxon>Eukaryota</taxon>
        <taxon>Viridiplantae</taxon>
        <taxon>Streptophyta</taxon>
        <taxon>Embryophyta</taxon>
        <taxon>Tracheophyta</taxon>
        <taxon>Spermatophyta</taxon>
        <taxon>Magnoliopsida</taxon>
        <taxon>eudicotyledons</taxon>
        <taxon>Gunneridae</taxon>
        <taxon>Pentapetalae</taxon>
        <taxon>rosids</taxon>
        <taxon>malvids</taxon>
        <taxon>Brassicales</taxon>
        <taxon>Brassicaceae</taxon>
        <taxon>Brassiceae</taxon>
        <taxon>Brassica</taxon>
    </lineage>
</organism>
<proteinExistence type="predicted"/>
<dbReference type="EMBL" id="JAAMPC010000011">
    <property type="protein sequence ID" value="KAG2283338.1"/>
    <property type="molecule type" value="Genomic_DNA"/>
</dbReference>
<dbReference type="Proteomes" id="UP000886595">
    <property type="component" value="Unassembled WGS sequence"/>
</dbReference>
<protein>
    <submittedName>
        <fullName evidence="2">Uncharacterized protein</fullName>
    </submittedName>
</protein>
<evidence type="ECO:0000313" key="2">
    <source>
        <dbReference type="EMBL" id="KAG2283338.1"/>
    </source>
</evidence>
<gene>
    <name evidence="2" type="ORF">Bca52824_054558</name>
</gene>
<sequence length="414" mass="45023">MLVLPLNNKAAPLQIPERRQQQEREPARQLQPIVPTTETVLSELREVTIQYINIDDPIERAAHIQIVLQGEEEGLMANTAARIIAAATSNLSVRQDQSAPSPMNQAPSLLGQQEATSADIPESSNARNNRPHQAARMRTGASPRNWAGASTRMRNLLRIHSSPERHVFPHASPIQSHQARAPRNTPRATTKLLTAAFTRDCSSSTRSATAKLRNQTRHFAPLRHNPSWFLDVNRDTTKSSSSSQDSVVLVVELVLRPAAPVLSSSASRSYSAPVSLVAVASSLAAVGIVGIYSSVKLVSSNGEFLVICKTAPRSLDYSRERGTEPLSEAIVLPWAFRFQDGSRRLGALLIPCDLENRPSVEGPSRKPVRMTGSEQKENCDAEDSASPSPSSFSVSTRACLVREGPLTQSTLSVL</sequence>
<evidence type="ECO:0000256" key="1">
    <source>
        <dbReference type="SAM" id="MobiDB-lite"/>
    </source>
</evidence>
<feature type="compositionally biased region" description="Low complexity" evidence="1">
    <location>
        <begin position="384"/>
        <end position="395"/>
    </location>
</feature>
<evidence type="ECO:0000313" key="3">
    <source>
        <dbReference type="Proteomes" id="UP000886595"/>
    </source>
</evidence>
<feature type="region of interest" description="Disordered" evidence="1">
    <location>
        <begin position="359"/>
        <end position="395"/>
    </location>
</feature>
<dbReference type="OrthoDB" id="10650108at2759"/>